<keyword evidence="4" id="KW-0862">Zinc</keyword>
<feature type="compositionally biased region" description="Low complexity" evidence="7">
    <location>
        <begin position="454"/>
        <end position="474"/>
    </location>
</feature>
<evidence type="ECO:0000256" key="3">
    <source>
        <dbReference type="ARBA" id="ARBA00022771"/>
    </source>
</evidence>
<evidence type="ECO:0000256" key="7">
    <source>
        <dbReference type="SAM" id="MobiDB-lite"/>
    </source>
</evidence>
<dbReference type="EMBL" id="JAEHOD010000052">
    <property type="protein sequence ID" value="KAG2435564.1"/>
    <property type="molecule type" value="Genomic_DNA"/>
</dbReference>
<dbReference type="SMART" id="SM00401">
    <property type="entry name" value="ZnF_GATA"/>
    <property type="match status" value="2"/>
</dbReference>
<feature type="compositionally biased region" description="Low complexity" evidence="7">
    <location>
        <begin position="1042"/>
        <end position="1069"/>
    </location>
</feature>
<dbReference type="PANTHER" id="PTHR10071:SF281">
    <property type="entry name" value="BOX A-BINDING FACTOR-RELATED"/>
    <property type="match status" value="1"/>
</dbReference>
<dbReference type="GO" id="GO:0000978">
    <property type="term" value="F:RNA polymerase II cis-regulatory region sequence-specific DNA binding"/>
    <property type="evidence" value="ECO:0007669"/>
    <property type="project" value="TreeGrafter"/>
</dbReference>
<dbReference type="PANTHER" id="PTHR10071">
    <property type="entry name" value="TRANSCRIPTION FACTOR GATA FAMILY MEMBER"/>
    <property type="match status" value="1"/>
</dbReference>
<dbReference type="OrthoDB" id="553201at2759"/>
<feature type="compositionally biased region" description="Low complexity" evidence="7">
    <location>
        <begin position="1121"/>
        <end position="1138"/>
    </location>
</feature>
<comment type="subcellular location">
    <subcellularLocation>
        <location evidence="1">Nucleus</location>
    </subcellularLocation>
</comment>
<name>A0A835SYJ6_9CHLO</name>
<feature type="region of interest" description="Disordered" evidence="7">
    <location>
        <begin position="1117"/>
        <end position="1147"/>
    </location>
</feature>
<feature type="region of interest" description="Disordered" evidence="7">
    <location>
        <begin position="518"/>
        <end position="540"/>
    </location>
</feature>
<feature type="compositionally biased region" description="Low complexity" evidence="7">
    <location>
        <begin position="422"/>
        <end position="437"/>
    </location>
</feature>
<dbReference type="PROSITE" id="PS50114">
    <property type="entry name" value="GATA_ZN_FINGER_2"/>
    <property type="match status" value="2"/>
</dbReference>
<protein>
    <recommendedName>
        <fullName evidence="8">GATA-type domain-containing protein</fullName>
    </recommendedName>
</protein>
<proteinExistence type="predicted"/>
<feature type="domain" description="GATA-type" evidence="8">
    <location>
        <begin position="739"/>
        <end position="779"/>
    </location>
</feature>
<keyword evidence="5" id="KW-0539">Nucleus</keyword>
<evidence type="ECO:0000256" key="5">
    <source>
        <dbReference type="ARBA" id="ARBA00023242"/>
    </source>
</evidence>
<dbReference type="Gene3D" id="3.30.50.10">
    <property type="entry name" value="Erythroid Transcription Factor GATA-1, subunit A"/>
    <property type="match status" value="2"/>
</dbReference>
<feature type="domain" description="GATA-type" evidence="8">
    <location>
        <begin position="15"/>
        <end position="69"/>
    </location>
</feature>
<feature type="region of interest" description="Disordered" evidence="7">
    <location>
        <begin position="422"/>
        <end position="486"/>
    </location>
</feature>
<keyword evidence="3 6" id="KW-0863">Zinc-finger</keyword>
<dbReference type="GO" id="GO:0000981">
    <property type="term" value="F:DNA-binding transcription factor activity, RNA polymerase II-specific"/>
    <property type="evidence" value="ECO:0007669"/>
    <property type="project" value="TreeGrafter"/>
</dbReference>
<dbReference type="InterPro" id="IPR013088">
    <property type="entry name" value="Znf_NHR/GATA"/>
</dbReference>
<feature type="compositionally biased region" description="Acidic residues" evidence="7">
    <location>
        <begin position="297"/>
        <end position="309"/>
    </location>
</feature>
<dbReference type="GO" id="GO:0000122">
    <property type="term" value="P:negative regulation of transcription by RNA polymerase II"/>
    <property type="evidence" value="ECO:0007669"/>
    <property type="project" value="TreeGrafter"/>
</dbReference>
<dbReference type="CDD" id="cd00202">
    <property type="entry name" value="ZnF_GATA"/>
    <property type="match status" value="2"/>
</dbReference>
<dbReference type="InterPro" id="IPR039355">
    <property type="entry name" value="Transcription_factor_GATA"/>
</dbReference>
<evidence type="ECO:0000256" key="1">
    <source>
        <dbReference type="ARBA" id="ARBA00004123"/>
    </source>
</evidence>
<dbReference type="GO" id="GO:0005634">
    <property type="term" value="C:nucleus"/>
    <property type="evidence" value="ECO:0007669"/>
    <property type="project" value="UniProtKB-SubCell"/>
</dbReference>
<dbReference type="InterPro" id="IPR000679">
    <property type="entry name" value="Znf_GATA"/>
</dbReference>
<dbReference type="Pfam" id="PF00320">
    <property type="entry name" value="GATA"/>
    <property type="match status" value="2"/>
</dbReference>
<gene>
    <name evidence="9" type="ORF">HYH02_011858</name>
</gene>
<evidence type="ECO:0000256" key="4">
    <source>
        <dbReference type="ARBA" id="ARBA00022833"/>
    </source>
</evidence>
<feature type="region of interest" description="Disordered" evidence="7">
    <location>
        <begin position="1028"/>
        <end position="1069"/>
    </location>
</feature>
<feature type="region of interest" description="Disordered" evidence="7">
    <location>
        <begin position="972"/>
        <end position="1013"/>
    </location>
</feature>
<evidence type="ECO:0000256" key="2">
    <source>
        <dbReference type="ARBA" id="ARBA00022723"/>
    </source>
</evidence>
<evidence type="ECO:0000313" key="9">
    <source>
        <dbReference type="EMBL" id="KAG2435564.1"/>
    </source>
</evidence>
<feature type="region of interest" description="Disordered" evidence="7">
    <location>
        <begin position="855"/>
        <end position="943"/>
    </location>
</feature>
<evidence type="ECO:0000259" key="8">
    <source>
        <dbReference type="PROSITE" id="PS50114"/>
    </source>
</evidence>
<comment type="caution">
    <text evidence="9">The sequence shown here is derived from an EMBL/GenBank/DDBJ whole genome shotgun (WGS) entry which is preliminary data.</text>
</comment>
<keyword evidence="10" id="KW-1185">Reference proteome</keyword>
<feature type="region of interest" description="Disordered" evidence="7">
    <location>
        <begin position="92"/>
        <end position="116"/>
    </location>
</feature>
<dbReference type="SUPFAM" id="SSF57716">
    <property type="entry name" value="Glucocorticoid receptor-like (DNA-binding domain)"/>
    <property type="match status" value="2"/>
</dbReference>
<feature type="compositionally biased region" description="Polar residues" evidence="7">
    <location>
        <begin position="475"/>
        <end position="484"/>
    </location>
</feature>
<dbReference type="Proteomes" id="UP000613740">
    <property type="component" value="Unassembled WGS sequence"/>
</dbReference>
<feature type="region of interest" description="Disordered" evidence="7">
    <location>
        <begin position="1"/>
        <end position="21"/>
    </location>
</feature>
<feature type="compositionally biased region" description="Low complexity" evidence="7">
    <location>
        <begin position="863"/>
        <end position="937"/>
    </location>
</feature>
<evidence type="ECO:0000313" key="10">
    <source>
        <dbReference type="Proteomes" id="UP000613740"/>
    </source>
</evidence>
<keyword evidence="2" id="KW-0479">Metal-binding</keyword>
<feature type="region of interest" description="Disordered" evidence="7">
    <location>
        <begin position="290"/>
        <end position="320"/>
    </location>
</feature>
<organism evidence="9 10">
    <name type="scientific">Chlamydomonas schloesseri</name>
    <dbReference type="NCBI Taxonomy" id="2026947"/>
    <lineage>
        <taxon>Eukaryota</taxon>
        <taxon>Viridiplantae</taxon>
        <taxon>Chlorophyta</taxon>
        <taxon>core chlorophytes</taxon>
        <taxon>Chlorophyceae</taxon>
        <taxon>CS clade</taxon>
        <taxon>Chlamydomonadales</taxon>
        <taxon>Chlamydomonadaceae</taxon>
        <taxon>Chlamydomonas</taxon>
    </lineage>
</organism>
<reference evidence="9" key="1">
    <citation type="journal article" date="2020" name="bioRxiv">
        <title>Comparative genomics of Chlamydomonas.</title>
        <authorList>
            <person name="Craig R.J."/>
            <person name="Hasan A.R."/>
            <person name="Ness R.W."/>
            <person name="Keightley P.D."/>
        </authorList>
    </citation>
    <scope>NUCLEOTIDE SEQUENCE</scope>
    <source>
        <strain evidence="9">CCAP 11/173</strain>
    </source>
</reference>
<dbReference type="GO" id="GO:0045944">
    <property type="term" value="P:positive regulation of transcription by RNA polymerase II"/>
    <property type="evidence" value="ECO:0007669"/>
    <property type="project" value="TreeGrafter"/>
</dbReference>
<dbReference type="GO" id="GO:0008270">
    <property type="term" value="F:zinc ion binding"/>
    <property type="evidence" value="ECO:0007669"/>
    <property type="project" value="UniProtKB-KW"/>
</dbReference>
<accession>A0A835SYJ6</accession>
<sequence length="1412" mass="140956">MDDDGQPAASRPRSSKQEKVCHNCGTTRTPLWRKENGHHLCNACGIYLKARGTHRPVELIRAQMILSARRGTGPEGSGDGAGGSRARAVANQITRKSARKRTARASDGADDDDTFVSAKAARVAGLPRRPQLPPHSSEAASTLMRNRLLAYSLAMGYAGNGAGAAAGAGGGHGPMLMPLHGTNLAGDVGFRGGVGHHGFGGGAAASNGLARLHALHAAQQRLNAGGMFGGGGYAGALAAEHNAALARYFGGGGFEAVDGGYGSQDDEFMAYNGEGLHQGLYGAGDYGLQAGYGSGQTEEDEEDEDEDAQGDGGGDVDVGFNPELTTCPELKEDDDACAVASFLLMMRGAGPARRKPGAAVALPLLPQPAGAEGPRQQGQDADGVQPQVDTMVREGGSPSLRAATGAPAAAAGAAADATTAELQGSAAADAEAAADGTAAKEEERQQPPGAKSGASESEPADAAAAQPKPKLQPLTIQPATSSQDGPDCVRLPQLVLAAGSDSLLIQCEADGSVEEGPAAATAVAGPELAKHSPAGSDAGIDDETALETAAPLAGSAAAAGDSDEAEERPAQELIGALQQQQQQQQHVGYRARTLDPASLQVRGEPTREHVVAPLVIPPPRPQHGAGGRDRASMQVQVVAAADFSTASALPQGLDAGTALLGPDALRGLVARGMSPQSAVAVLQQQRAQQQLQQQQQQRLQLAAVTPGVGQGSQGTVGLSPLAAAGAGAAVPPGGHVPKTPLWRKDRETGVTMCNACGIYKQTHGFDRPVGRNQAGAAAAPAGAAPAATKRGSGGGGRSGAAAVTAGNPDLAAVAAAAAASERAAGVPISSWTAVGTLNPPPSALGLHVGADDNWVGPAGGNEAQAGKGKSSRAASPSPAAAAAGVLGSRGGSAERSTSPRSVSVPRSNGSAAAADDVDGKAGPAAAAAAAAPAPAAKRPLDGTEQQQLQLRLLMEKERARGRRMDGTFSSWVMQTGPTLTNGGGARRALSPGGNADAGASGTEPASPTTRDGIPVIKPINVARQRLAQPQPGANGRQAAGLASKSPTSHSASPSPSQQPSQHSGGSVAATATTADGVEAGRGAQVAQGVRIHARPQQVQGQQMSALRAAGVSLGPRMAQRAADAADPGPDEAGAAAADTSQRDGGELCADREEVQRDVAAEQDDDANIEDTDAVEEARPRAAAAVAAAAGLRLREQQELLPGRSVSVPRLDQRDGGGVVLRELLAGGGYGAGGSPLTAAALQQQHELQRLELRAALAAADAGDMSRVALLLHHHQQQQQQRSQAALALLQQQDQIALALAARQAGYLGTFGEGPALGRGSGLGGGGGGGRGLSLDAAALLMAGAAGNGNGGGGGGGPRHALVGGGGGLGGLSVAQQQQLLAQQQQLLALHLRDAAAAGGLMQGGLRGLDRRL</sequence>
<evidence type="ECO:0000256" key="6">
    <source>
        <dbReference type="PROSITE-ProRule" id="PRU00094"/>
    </source>
</evidence>